<feature type="chain" id="PRO_5032992049" evidence="1">
    <location>
        <begin position="23"/>
        <end position="182"/>
    </location>
</feature>
<proteinExistence type="predicted"/>
<comment type="caution">
    <text evidence="2">The sequence shown here is derived from an EMBL/GenBank/DDBJ whole genome shotgun (WGS) entry which is preliminary data.</text>
</comment>
<reference evidence="2 3" key="1">
    <citation type="submission" date="2020-04" db="EMBL/GenBank/DDBJ databases">
        <title>Complete genome sequence of Spiroplasma platyhelix ATCC 51748, an insect isolate.</title>
        <authorList>
            <person name="Green E.A."/>
            <person name="Klassen J.L."/>
        </authorList>
    </citation>
    <scope>NUCLEOTIDE SEQUENCE [LARGE SCALE GENOMIC DNA]</scope>
    <source>
        <strain evidence="2 3">PALS-1</strain>
    </source>
</reference>
<feature type="signal peptide" evidence="1">
    <location>
        <begin position="1"/>
        <end position="22"/>
    </location>
</feature>
<accession>A0A846U9D3</accession>
<dbReference type="AlphaFoldDB" id="A0A846U9D3"/>
<evidence type="ECO:0000256" key="1">
    <source>
        <dbReference type="SAM" id="SignalP"/>
    </source>
</evidence>
<keyword evidence="1" id="KW-0732">Signal</keyword>
<evidence type="ECO:0000313" key="2">
    <source>
        <dbReference type="EMBL" id="NKE38483.1"/>
    </source>
</evidence>
<keyword evidence="3" id="KW-1185">Reference proteome</keyword>
<organism evidence="2 3">
    <name type="scientific">Spiroplasma platyhelix PALS-1</name>
    <dbReference type="NCBI Taxonomy" id="1276218"/>
    <lineage>
        <taxon>Bacteria</taxon>
        <taxon>Bacillati</taxon>
        <taxon>Mycoplasmatota</taxon>
        <taxon>Mollicutes</taxon>
        <taxon>Entomoplasmatales</taxon>
        <taxon>Spiroplasmataceae</taxon>
        <taxon>Spiroplasma</taxon>
    </lineage>
</organism>
<dbReference type="EMBL" id="JAAVVK010000001">
    <property type="protein sequence ID" value="NKE38483.1"/>
    <property type="molecule type" value="Genomic_DNA"/>
</dbReference>
<protein>
    <submittedName>
        <fullName evidence="2">Uncharacterized protein</fullName>
    </submittedName>
</protein>
<dbReference type="Proteomes" id="UP000584587">
    <property type="component" value="Unassembled WGS sequence"/>
</dbReference>
<name>A0A846U9D3_9MOLU</name>
<evidence type="ECO:0000313" key="3">
    <source>
        <dbReference type="Proteomes" id="UP000584587"/>
    </source>
</evidence>
<gene>
    <name evidence="2" type="ORF">HER12_01790</name>
</gene>
<dbReference type="RefSeq" id="WP_168104954.1">
    <property type="nucleotide sequence ID" value="NZ_CP051215.1"/>
</dbReference>
<sequence length="182" mass="20999">MKKHLVILSSIIGLGFGTIANAINTQKNNLKININPTSQEIKYSTNILKYDVSNGSTQSFQLNDLLPLLKNLKKEHKEKKANLEFDRFPRWNFIADNSDIFGVGWLFESSFTLVELINSDFVQFENILMNISGTQKLITLNLNYEILGISKSLELINYQSEILPLKQEQMQSNFEFIYNWTL</sequence>